<organism evidence="2 3">
    <name type="scientific">Croceibacterium salegens</name>
    <dbReference type="NCBI Taxonomy" id="1737568"/>
    <lineage>
        <taxon>Bacteria</taxon>
        <taxon>Pseudomonadati</taxon>
        <taxon>Pseudomonadota</taxon>
        <taxon>Alphaproteobacteria</taxon>
        <taxon>Sphingomonadales</taxon>
        <taxon>Erythrobacteraceae</taxon>
        <taxon>Croceibacterium</taxon>
    </lineage>
</organism>
<protein>
    <submittedName>
        <fullName evidence="2">Ferredoxin</fullName>
    </submittedName>
</protein>
<name>A0A6I4T0U0_9SPHN</name>
<accession>A0A6I4T0U0</accession>
<dbReference type="InterPro" id="IPR007419">
    <property type="entry name" value="BFD-like_2Fe2S-bd_dom"/>
</dbReference>
<dbReference type="EMBL" id="WTYM01000058">
    <property type="protein sequence ID" value="MXO60980.1"/>
    <property type="molecule type" value="Genomic_DNA"/>
</dbReference>
<comment type="caution">
    <text evidence="2">The sequence shown here is derived from an EMBL/GenBank/DDBJ whole genome shotgun (WGS) entry which is preliminary data.</text>
</comment>
<sequence length="63" mass="7040">MYVCVCNAIRECEFRRAARQHAGDAEAVYAALGKTPQCAQCLEDADEMLAEERHGKRRLTLVA</sequence>
<dbReference type="Gene3D" id="1.10.10.1100">
    <property type="entry name" value="BFD-like [2Fe-2S]-binding domain"/>
    <property type="match status" value="1"/>
</dbReference>
<dbReference type="RefSeq" id="WP_159797608.1">
    <property type="nucleotide sequence ID" value="NZ_WTYM01000058.1"/>
</dbReference>
<proteinExistence type="predicted"/>
<keyword evidence="3" id="KW-1185">Reference proteome</keyword>
<dbReference type="InterPro" id="IPR041854">
    <property type="entry name" value="BFD-like_2Fe2S-bd_dom_sf"/>
</dbReference>
<dbReference type="OrthoDB" id="7428628at2"/>
<dbReference type="Proteomes" id="UP000433652">
    <property type="component" value="Unassembled WGS sequence"/>
</dbReference>
<evidence type="ECO:0000259" key="1">
    <source>
        <dbReference type="Pfam" id="PF04324"/>
    </source>
</evidence>
<feature type="domain" description="BFD-like [2Fe-2S]-binding" evidence="1">
    <location>
        <begin position="2"/>
        <end position="51"/>
    </location>
</feature>
<evidence type="ECO:0000313" key="2">
    <source>
        <dbReference type="EMBL" id="MXO60980.1"/>
    </source>
</evidence>
<dbReference type="AlphaFoldDB" id="A0A6I4T0U0"/>
<evidence type="ECO:0000313" key="3">
    <source>
        <dbReference type="Proteomes" id="UP000433652"/>
    </source>
</evidence>
<dbReference type="Pfam" id="PF04324">
    <property type="entry name" value="Fer2_BFD"/>
    <property type="match status" value="1"/>
</dbReference>
<gene>
    <name evidence="2" type="ORF">GRI89_15670</name>
</gene>
<reference evidence="2 3" key="1">
    <citation type="submission" date="2019-12" db="EMBL/GenBank/DDBJ databases">
        <title>Genomic-based taxomic classification of the family Erythrobacteraceae.</title>
        <authorList>
            <person name="Xu L."/>
        </authorList>
    </citation>
    <scope>NUCLEOTIDE SEQUENCE [LARGE SCALE GENOMIC DNA]</scope>
    <source>
        <strain evidence="2 3">MCCC 1K01500</strain>
    </source>
</reference>